<gene>
    <name evidence="1" type="ORF">DV520_02760</name>
</gene>
<proteinExistence type="predicted"/>
<name>A0A3E2B5F4_9FIRM</name>
<reference evidence="1 2" key="1">
    <citation type="submission" date="2018-07" db="EMBL/GenBank/DDBJ databases">
        <title>GABA Modulating Bacteria of the Human Gut Microbiota.</title>
        <authorList>
            <person name="Strandwitz P."/>
            <person name="Kim K.H."/>
            <person name="Terekhova D."/>
            <person name="Liu J.K."/>
            <person name="Sharma A."/>
            <person name="Levering J."/>
            <person name="Mcdonald D."/>
            <person name="Dietrich D."/>
            <person name="Ramadhar T.R."/>
            <person name="Lekbua A."/>
            <person name="Mroue N."/>
            <person name="Liston C."/>
            <person name="Stewart E.J."/>
            <person name="Dubin M.J."/>
            <person name="Zengler K."/>
            <person name="Knight R."/>
            <person name="Gilbert J.A."/>
            <person name="Clardy J."/>
            <person name="Lewis K."/>
        </authorList>
    </citation>
    <scope>NUCLEOTIDE SEQUENCE [LARGE SCALE GENOMIC DNA]</scope>
    <source>
        <strain evidence="1 2">KLE1738</strain>
    </source>
</reference>
<organism evidence="1 2">
    <name type="scientific">Evtepia gabavorous</name>
    <dbReference type="NCBI Taxonomy" id="2211183"/>
    <lineage>
        <taxon>Bacteria</taxon>
        <taxon>Bacillati</taxon>
        <taxon>Bacillota</taxon>
        <taxon>Clostridia</taxon>
        <taxon>Eubacteriales</taxon>
        <taxon>Evtepia</taxon>
    </lineage>
</organism>
<dbReference type="AlphaFoldDB" id="A0A3E2B5F4"/>
<evidence type="ECO:0008006" key="3">
    <source>
        <dbReference type="Google" id="ProtNLM"/>
    </source>
</evidence>
<keyword evidence="2" id="KW-1185">Reference proteome</keyword>
<evidence type="ECO:0000313" key="1">
    <source>
        <dbReference type="EMBL" id="RFT07249.1"/>
    </source>
</evidence>
<protein>
    <recommendedName>
        <fullName evidence="3">Alcohol acetyltransferase</fullName>
    </recommendedName>
</protein>
<sequence length="430" mass="48881">MPVPRKQEKNTWYPLDNAGVLYSAIQKERYSAVYRFSALMTKAVDPQALQRAVQKTMPRFPGFGVRIRRGAFWCYFEPNPNPGPFVKPDMANPCQPLRFHEDNDWLIRILYYEKRISVEVFHAISDGAGTLVFLRTLLAVYLRELGFSIPNGPGILDVTAPPRKEELEDAYARYAGSRTLRGKLEKTAFPNTSAPEPFYTLNVTLGLVPVDRLREVAKSYQATITEYLTAVLLQCLLENQAARRFRHPQPVALAIPINLRPWFPSETLRNFILTMRPCIDPTLGEYTLPEIVRQVHSYMHLHANRQEMQAKLTGNVQFTKNHFLQIIPLALKNPVMAFSYKLVGVRPYSGTYTNPGAFPVPPEMEPHIQRMEVMLGQATRPSPHCASISYGNTMAITFAGTGVSSETERRFFCHLVREGIPVKVESNRTH</sequence>
<dbReference type="EMBL" id="QQRQ01000003">
    <property type="protein sequence ID" value="RFT07249.1"/>
    <property type="molecule type" value="Genomic_DNA"/>
</dbReference>
<accession>A0A3E2B5F4</accession>
<evidence type="ECO:0000313" key="2">
    <source>
        <dbReference type="Proteomes" id="UP000260649"/>
    </source>
</evidence>
<dbReference type="Proteomes" id="UP000260649">
    <property type="component" value="Unassembled WGS sequence"/>
</dbReference>
<dbReference type="OrthoDB" id="4876345at2"/>
<comment type="caution">
    <text evidence="1">The sequence shown here is derived from an EMBL/GenBank/DDBJ whole genome shotgun (WGS) entry which is preliminary data.</text>
</comment>